<evidence type="ECO:0000313" key="8">
    <source>
        <dbReference type="Proteomes" id="UP000235672"/>
    </source>
</evidence>
<dbReference type="InterPro" id="IPR029753">
    <property type="entry name" value="D-isomer_DH_CS"/>
</dbReference>
<dbReference type="InterPro" id="IPR006139">
    <property type="entry name" value="D-isomer_2_OHA_DH_cat_dom"/>
</dbReference>
<dbReference type="PANTHER" id="PTHR10996:SF269">
    <property type="entry name" value="HYPOTHETICAL D-ISOMER SPECIFIC 2-HYDROXYACID DEHYDROGENASE (EUROFUNG)"/>
    <property type="match status" value="1"/>
</dbReference>
<dbReference type="InterPro" id="IPR029752">
    <property type="entry name" value="D-isomer_DH_CS1"/>
</dbReference>
<dbReference type="InterPro" id="IPR050223">
    <property type="entry name" value="D-isomer_2-hydroxyacid_DH"/>
</dbReference>
<evidence type="ECO:0000313" key="7">
    <source>
        <dbReference type="EMBL" id="PMD23435.1"/>
    </source>
</evidence>
<dbReference type="GO" id="GO:0005829">
    <property type="term" value="C:cytosol"/>
    <property type="evidence" value="ECO:0007669"/>
    <property type="project" value="TreeGrafter"/>
</dbReference>
<dbReference type="Pfam" id="PF00389">
    <property type="entry name" value="2-Hacid_dh"/>
    <property type="match status" value="1"/>
</dbReference>
<protein>
    <submittedName>
        <fullName evidence="7">D-3-phosphoglycerate dehydrogenase</fullName>
    </submittedName>
</protein>
<dbReference type="InterPro" id="IPR006140">
    <property type="entry name" value="D-isomer_DH_NAD-bd"/>
</dbReference>
<dbReference type="EMBL" id="KZ613475">
    <property type="protein sequence ID" value="PMD23435.1"/>
    <property type="molecule type" value="Genomic_DNA"/>
</dbReference>
<keyword evidence="8" id="KW-1185">Reference proteome</keyword>
<proteinExistence type="inferred from homology"/>
<dbReference type="GO" id="GO:0051287">
    <property type="term" value="F:NAD binding"/>
    <property type="evidence" value="ECO:0007669"/>
    <property type="project" value="InterPro"/>
</dbReference>
<dbReference type="Pfam" id="PF02826">
    <property type="entry name" value="2-Hacid_dh_C"/>
    <property type="match status" value="1"/>
</dbReference>
<dbReference type="GO" id="GO:0016618">
    <property type="term" value="F:hydroxypyruvate reductase [NAD(P)H] activity"/>
    <property type="evidence" value="ECO:0007669"/>
    <property type="project" value="TreeGrafter"/>
</dbReference>
<name>A0A2J6QB06_9HELO</name>
<evidence type="ECO:0000259" key="5">
    <source>
        <dbReference type="Pfam" id="PF00389"/>
    </source>
</evidence>
<evidence type="ECO:0000256" key="4">
    <source>
        <dbReference type="RuleBase" id="RU003719"/>
    </source>
</evidence>
<dbReference type="InterPro" id="IPR036291">
    <property type="entry name" value="NAD(P)-bd_dom_sf"/>
</dbReference>
<feature type="domain" description="D-isomer specific 2-hydroxyacid dehydrogenase NAD-binding" evidence="6">
    <location>
        <begin position="128"/>
        <end position="303"/>
    </location>
</feature>
<keyword evidence="2 4" id="KW-0560">Oxidoreductase</keyword>
<organism evidence="7 8">
    <name type="scientific">Hyaloscypha hepaticicola</name>
    <dbReference type="NCBI Taxonomy" id="2082293"/>
    <lineage>
        <taxon>Eukaryota</taxon>
        <taxon>Fungi</taxon>
        <taxon>Dikarya</taxon>
        <taxon>Ascomycota</taxon>
        <taxon>Pezizomycotina</taxon>
        <taxon>Leotiomycetes</taxon>
        <taxon>Helotiales</taxon>
        <taxon>Hyaloscyphaceae</taxon>
        <taxon>Hyaloscypha</taxon>
    </lineage>
</organism>
<gene>
    <name evidence="7" type="ORF">NA56DRAFT_71433</name>
</gene>
<dbReference type="CDD" id="cd12168">
    <property type="entry name" value="Mand_dh_like"/>
    <property type="match status" value="1"/>
</dbReference>
<dbReference type="OrthoDB" id="9991913at2759"/>
<evidence type="ECO:0000256" key="3">
    <source>
        <dbReference type="ARBA" id="ARBA00023027"/>
    </source>
</evidence>
<dbReference type="STRING" id="1745343.A0A2J6QB06"/>
<dbReference type="PROSITE" id="PS00065">
    <property type="entry name" value="D_2_HYDROXYACID_DH_1"/>
    <property type="match status" value="1"/>
</dbReference>
<dbReference type="GO" id="GO:0030267">
    <property type="term" value="F:glyoxylate reductase (NADPH) activity"/>
    <property type="evidence" value="ECO:0007669"/>
    <property type="project" value="TreeGrafter"/>
</dbReference>
<dbReference type="AlphaFoldDB" id="A0A2J6QB06"/>
<sequence>MPVQNQKKPRLLSLMPFKAIEEDYLNDFKSNFILDELKVSNHDEAVAAIKSYIAESGPYDAFIVLMGTKPYEPFTPEFLAPLLPRCQIVVSASAGYDEFPIDWLTGCGVWFCNTRHSVSEPTADMAMFLTLAVIRDTSRAEKSARAGLWRNDHVPCTDPSGLKLGIIGMGAIGKHHARKAAVFNMHVQYYNRRRLPPEDEITYNVTYCPTLEDLLRTSDVISVSCPLDATTKGLLSHKEFAQMKDGVFIVNTARGAIINEEALIAALESGKVARAGLDVFEDEPRINPYFSKSDRCIIQPHLGGLTQKARRDAEKECLENIKSLFTTGRPVAPVNEIS</sequence>
<dbReference type="Proteomes" id="UP000235672">
    <property type="component" value="Unassembled WGS sequence"/>
</dbReference>
<dbReference type="SUPFAM" id="SSF51735">
    <property type="entry name" value="NAD(P)-binding Rossmann-fold domains"/>
    <property type="match status" value="1"/>
</dbReference>
<accession>A0A2J6QB06</accession>
<evidence type="ECO:0000259" key="6">
    <source>
        <dbReference type="Pfam" id="PF02826"/>
    </source>
</evidence>
<evidence type="ECO:0000256" key="2">
    <source>
        <dbReference type="ARBA" id="ARBA00023002"/>
    </source>
</evidence>
<keyword evidence="3" id="KW-0520">NAD</keyword>
<dbReference type="FunFam" id="3.40.50.720:FF:000203">
    <property type="entry name" value="D-3-phosphoglycerate dehydrogenase (SerA)"/>
    <property type="match status" value="1"/>
</dbReference>
<dbReference type="Gene3D" id="3.40.50.720">
    <property type="entry name" value="NAD(P)-binding Rossmann-like Domain"/>
    <property type="match status" value="2"/>
</dbReference>
<dbReference type="SUPFAM" id="SSF52283">
    <property type="entry name" value="Formate/glycerate dehydrogenase catalytic domain-like"/>
    <property type="match status" value="1"/>
</dbReference>
<evidence type="ECO:0000256" key="1">
    <source>
        <dbReference type="ARBA" id="ARBA00005854"/>
    </source>
</evidence>
<dbReference type="PANTHER" id="PTHR10996">
    <property type="entry name" value="2-HYDROXYACID DEHYDROGENASE-RELATED"/>
    <property type="match status" value="1"/>
</dbReference>
<reference evidence="7 8" key="1">
    <citation type="submission" date="2016-05" db="EMBL/GenBank/DDBJ databases">
        <title>A degradative enzymes factory behind the ericoid mycorrhizal symbiosis.</title>
        <authorList>
            <consortium name="DOE Joint Genome Institute"/>
            <person name="Martino E."/>
            <person name="Morin E."/>
            <person name="Grelet G."/>
            <person name="Kuo A."/>
            <person name="Kohler A."/>
            <person name="Daghino S."/>
            <person name="Barry K."/>
            <person name="Choi C."/>
            <person name="Cichocki N."/>
            <person name="Clum A."/>
            <person name="Copeland A."/>
            <person name="Hainaut M."/>
            <person name="Haridas S."/>
            <person name="Labutti K."/>
            <person name="Lindquist E."/>
            <person name="Lipzen A."/>
            <person name="Khouja H.-R."/>
            <person name="Murat C."/>
            <person name="Ohm R."/>
            <person name="Olson A."/>
            <person name="Spatafora J."/>
            <person name="Veneault-Fourrey C."/>
            <person name="Henrissat B."/>
            <person name="Grigoriev I."/>
            <person name="Martin F."/>
            <person name="Perotto S."/>
        </authorList>
    </citation>
    <scope>NUCLEOTIDE SEQUENCE [LARGE SCALE GENOMIC DNA]</scope>
    <source>
        <strain evidence="7 8">UAMH 7357</strain>
    </source>
</reference>
<dbReference type="PROSITE" id="PS00671">
    <property type="entry name" value="D_2_HYDROXYACID_DH_3"/>
    <property type="match status" value="1"/>
</dbReference>
<comment type="similarity">
    <text evidence="1 4">Belongs to the D-isomer specific 2-hydroxyacid dehydrogenase family.</text>
</comment>
<feature type="domain" description="D-isomer specific 2-hydroxyacid dehydrogenase catalytic" evidence="5">
    <location>
        <begin position="51"/>
        <end position="335"/>
    </location>
</feature>